<sequence>MKSAKDNLMVRAVKTQQGDRIDVYAFFLHGSDLTRIANISRIHRDEKDLKGFQRKEIKNHVKAIVEFLDSGPVLFPNAITLALSSDVTFDVSRGPKPKGLSEVGVSGTLNIPLFEDGKRAAWIVDGQQRSLALAKAKDSRFPVPVVGFVSQDVQVHREQFILVNKVKALDVRLINELLPEVGSLLPKDLAANRLPSELCNLLNRQQKSPFYRLIRRASDSGDEQSVVNDTALIDAIKQNLKGPHGALNQYKLSGEAYDPDAMYEALALYWTAVRDVFQEAWGKQPTESRLMHSAGIKAMGALMDQVMLRADSSATPEAEVREALHRIAPLCAWTEGTWEGLGLQWNEVQGTPQHNRLLAEHLMQLDRKLSRPTR</sequence>
<dbReference type="NCBIfam" id="TIGR03187">
    <property type="entry name" value="DGQHR"/>
    <property type="match status" value="1"/>
</dbReference>
<dbReference type="Pfam" id="PF14072">
    <property type="entry name" value="DndB"/>
    <property type="match status" value="1"/>
</dbReference>
<comment type="caution">
    <text evidence="1">The sequence shown here is derived from an EMBL/GenBank/DDBJ whole genome shotgun (WGS) entry which is preliminary data.</text>
</comment>
<dbReference type="InterPro" id="IPR017601">
    <property type="entry name" value="DGQHR-contain_dom"/>
</dbReference>
<organism evidence="1 2">
    <name type="scientific">Rhizobium ruizarguesonis</name>
    <dbReference type="NCBI Taxonomy" id="2081791"/>
    <lineage>
        <taxon>Bacteria</taxon>
        <taxon>Pseudomonadati</taxon>
        <taxon>Pseudomonadota</taxon>
        <taxon>Alphaproteobacteria</taxon>
        <taxon>Hyphomicrobiales</taxon>
        <taxon>Rhizobiaceae</taxon>
        <taxon>Rhizobium/Agrobacterium group</taxon>
        <taxon>Rhizobium</taxon>
    </lineage>
</organism>
<dbReference type="Proteomes" id="UP000294215">
    <property type="component" value="Unassembled WGS sequence"/>
</dbReference>
<reference evidence="1 2" key="1">
    <citation type="submission" date="2019-02" db="EMBL/GenBank/DDBJ databases">
        <title>The genomic architecture of introgression among sibling species of bacteria.</title>
        <authorList>
            <person name="Cavassim M.I.A."/>
            <person name="Moeskjaer S."/>
            <person name="Moslemi C."/>
            <person name="Fields B."/>
            <person name="Bachmann A."/>
            <person name="Vilhjalmsson B."/>
            <person name="Schierup M.H."/>
            <person name="Young J.P.W."/>
            <person name="Andersen S.U."/>
        </authorList>
    </citation>
    <scope>NUCLEOTIDE SEQUENCE [LARGE SCALE GENOMIC DNA]</scope>
    <source>
        <strain evidence="1 2">SM92</strain>
        <plasmid evidence="1">pSM92_Rh12</plasmid>
    </source>
</reference>
<name>A0AB38HS20_9HYPH</name>
<protein>
    <submittedName>
        <fullName evidence="1">DGQHR domain-containing protein</fullName>
    </submittedName>
</protein>
<dbReference type="NCBIfam" id="NF041060">
    <property type="entry name" value="DpdB"/>
    <property type="match status" value="1"/>
</dbReference>
<geneLocation type="plasmid" evidence="1">
    <name>pSM92_Rh12</name>
</geneLocation>
<evidence type="ECO:0000313" key="1">
    <source>
        <dbReference type="EMBL" id="TBC02917.1"/>
    </source>
</evidence>
<dbReference type="CDD" id="cd16413">
    <property type="entry name" value="DGQHR_domain"/>
    <property type="match status" value="1"/>
</dbReference>
<gene>
    <name evidence="1" type="ORF">ELH40_35455</name>
</gene>
<dbReference type="InterPro" id="IPR017642">
    <property type="entry name" value="DNA_S_mod_DndB"/>
</dbReference>
<evidence type="ECO:0000313" key="2">
    <source>
        <dbReference type="Proteomes" id="UP000294215"/>
    </source>
</evidence>
<dbReference type="RefSeq" id="WP_130817621.1">
    <property type="nucleotide sequence ID" value="NZ_SIMR01000006.1"/>
</dbReference>
<dbReference type="AlphaFoldDB" id="A0AB38HS20"/>
<dbReference type="EMBL" id="SIMR01000006">
    <property type="protein sequence ID" value="TBC02917.1"/>
    <property type="molecule type" value="Genomic_DNA"/>
</dbReference>
<proteinExistence type="predicted"/>
<keyword evidence="1" id="KW-0614">Plasmid</keyword>
<accession>A0AB38HS20</accession>